<sequence>MTDIKASPPADAVTIDPITFAVLKSALDTIVDEMAGTVMRTARSPIVRDVLDYSATLCDRNGLILSQAKTVALHLGAVPDAMDVIVDRFADSVRPGDVFILNDPYAGGMHLPDIFMVKPIFAGETLEGYAVVVAHHCDMGGRVPGSNAADSTEIYQEGLRIPPSRLYTAGEPNTTLYDIIRTNVRVPDLVMGDLDAQLAACTIGEREILRLLARHGARDLHAYFDALLDYGEELTRTGIAAWPDGTYRFTDHIDGDGFTADPIPICCAITVAGDSLVVDFEGSSPQVRGAINATFSFTKSSAYLSIRCALSQDVPNNAGVYRAITVRAPSHSILNPDMPAPVAARALTGYRVVDAVLGALAQIAPERIMAAGEGGNTVIAIGGYDRETAEPFILVDMINGAWGGRWNKDGVEGITNPAQNMSNLPIETLEARYPLRMEEYALRPDSCGAGKFRGGIGLTRQYRILADDTVLQVRADRTATLPYGLFGGGPGAPSRNVLNPDTAREALPGKVTRIVGRDTVIRHEQAGAGGYGDPLDRDLAAIASDLRNGKVSRDYAAARHGVVFADDTALAIDATATDKRRAGLKAERSKG</sequence>
<name>A0A1G6DV97_9HYPH</name>
<dbReference type="GO" id="GO:0017168">
    <property type="term" value="F:5-oxoprolinase (ATP-hydrolyzing) activity"/>
    <property type="evidence" value="ECO:0007669"/>
    <property type="project" value="TreeGrafter"/>
</dbReference>
<dbReference type="Proteomes" id="UP000199071">
    <property type="component" value="Unassembled WGS sequence"/>
</dbReference>
<organism evidence="2 3">
    <name type="scientific">Bauldia litoralis</name>
    <dbReference type="NCBI Taxonomy" id="665467"/>
    <lineage>
        <taxon>Bacteria</taxon>
        <taxon>Pseudomonadati</taxon>
        <taxon>Pseudomonadota</taxon>
        <taxon>Alphaproteobacteria</taxon>
        <taxon>Hyphomicrobiales</taxon>
        <taxon>Kaistiaceae</taxon>
        <taxon>Bauldia</taxon>
    </lineage>
</organism>
<protein>
    <submittedName>
        <fullName evidence="2">N-methylhydantoinase B</fullName>
    </submittedName>
</protein>
<dbReference type="InterPro" id="IPR003692">
    <property type="entry name" value="Hydantoinase_B"/>
</dbReference>
<reference evidence="2 3" key="1">
    <citation type="submission" date="2016-10" db="EMBL/GenBank/DDBJ databases">
        <authorList>
            <person name="de Groot N.N."/>
        </authorList>
    </citation>
    <scope>NUCLEOTIDE SEQUENCE [LARGE SCALE GENOMIC DNA]</scope>
    <source>
        <strain evidence="2 3">ATCC 35022</strain>
    </source>
</reference>
<dbReference type="GO" id="GO:0005829">
    <property type="term" value="C:cytosol"/>
    <property type="evidence" value="ECO:0007669"/>
    <property type="project" value="TreeGrafter"/>
</dbReference>
<dbReference type="Pfam" id="PF02538">
    <property type="entry name" value="Hydantoinase_B"/>
    <property type="match status" value="1"/>
</dbReference>
<proteinExistence type="predicted"/>
<dbReference type="RefSeq" id="WP_175478530.1">
    <property type="nucleotide sequence ID" value="NZ_FMXQ01000008.1"/>
</dbReference>
<accession>A0A1G6DV97</accession>
<evidence type="ECO:0000313" key="2">
    <source>
        <dbReference type="EMBL" id="SDB49104.1"/>
    </source>
</evidence>
<feature type="domain" description="Hydantoinase B/oxoprolinase" evidence="1">
    <location>
        <begin position="16"/>
        <end position="534"/>
    </location>
</feature>
<evidence type="ECO:0000259" key="1">
    <source>
        <dbReference type="Pfam" id="PF02538"/>
    </source>
</evidence>
<dbReference type="PANTHER" id="PTHR11365:SF23">
    <property type="entry name" value="HYPOTHETICAL 5-OXOPROLINASE (EUROFUNG)-RELATED"/>
    <property type="match status" value="1"/>
</dbReference>
<dbReference type="EMBL" id="FMXQ01000008">
    <property type="protein sequence ID" value="SDB49104.1"/>
    <property type="molecule type" value="Genomic_DNA"/>
</dbReference>
<dbReference type="GO" id="GO:0006749">
    <property type="term" value="P:glutathione metabolic process"/>
    <property type="evidence" value="ECO:0007669"/>
    <property type="project" value="TreeGrafter"/>
</dbReference>
<keyword evidence="3" id="KW-1185">Reference proteome</keyword>
<dbReference type="PANTHER" id="PTHR11365">
    <property type="entry name" value="5-OXOPROLINASE RELATED"/>
    <property type="match status" value="1"/>
</dbReference>
<gene>
    <name evidence="2" type="ORF">SAMN02982931_03835</name>
</gene>
<evidence type="ECO:0000313" key="3">
    <source>
        <dbReference type="Proteomes" id="UP000199071"/>
    </source>
</evidence>
<dbReference type="STRING" id="665467.SAMN02982931_03835"/>
<dbReference type="AlphaFoldDB" id="A0A1G6DV97"/>
<dbReference type="InterPro" id="IPR045079">
    <property type="entry name" value="Oxoprolinase-like"/>
</dbReference>